<keyword evidence="2" id="KW-1015">Disulfide bond</keyword>
<evidence type="ECO:0000313" key="5">
    <source>
        <dbReference type="EMBL" id="CAE1166701.1"/>
    </source>
</evidence>
<evidence type="ECO:0000259" key="4">
    <source>
        <dbReference type="Pfam" id="PF23283"/>
    </source>
</evidence>
<keyword evidence="3" id="KW-0812">Transmembrane</keyword>
<reference evidence="5" key="1">
    <citation type="submission" date="2021-01" db="EMBL/GenBank/DDBJ databases">
        <authorList>
            <person name="Li R."/>
            <person name="Bekaert M."/>
        </authorList>
    </citation>
    <scope>NUCLEOTIDE SEQUENCE</scope>
    <source>
        <strain evidence="5">Farmed</strain>
    </source>
</reference>
<evidence type="ECO:0000313" key="6">
    <source>
        <dbReference type="Proteomes" id="UP000597762"/>
    </source>
</evidence>
<dbReference type="InterPro" id="IPR057774">
    <property type="entry name" value="D8C_UMOD/GP2/OIT3-like"/>
</dbReference>
<keyword evidence="3" id="KW-0472">Membrane</keyword>
<dbReference type="Pfam" id="PF23283">
    <property type="entry name" value="D8C_UMOD"/>
    <property type="match status" value="1"/>
</dbReference>
<keyword evidence="1" id="KW-0732">Signal</keyword>
<evidence type="ECO:0000256" key="3">
    <source>
        <dbReference type="SAM" id="Phobius"/>
    </source>
</evidence>
<keyword evidence="6" id="KW-1185">Reference proteome</keyword>
<feature type="domain" description="UMOD/GP2/OIT3-like D8C" evidence="4">
    <location>
        <begin position="79"/>
        <end position="171"/>
    </location>
</feature>
<sequence>MLSLSLPPLSLSVSLSGRLLVNPLHPAPIDFSCIFLIYTGSVAADPEPCKKYQEIRDNDRSILSGPGNKCDKHLTHGWYRFYIDDESAIIPTQCIKPGFCGAVIGMHVNLNGASMPAEGETISAVACGSYSILDHWSCCALQQDIHIRHCPGNFYIYKLKPTDRCPVSYCTVKNSTNMESKVTVRHGYHISHVDTTVAEITTQQIETTESPNYTTGMNLDGIQTMEDETVKSTEMASTKETVTLPVLYDEKKLINDMVSSGSDEQIDQDTTQVSYEFTSSVLGKQNASTVQSVISATTTISVPITNKTTLNSMDRKPAELIFLLNGQNREEVLASFHANFTAAMQKANRNIHNITVKKIYPINNVIKILFWAYDKDGNLIPGFRVEENMEMREKVEEALGLRAHPQRQDIFQEYLALFIILIIIGFLCLIILLSSCMYLYCRRHSGHWDRALAEQYHVTVVPRREARISENLYSDETIMSDEMLEKSHSSLGSHYVGVGNLHDLSYPNSLSGIKAMNNKNTFNTYPNTYGSLPKDGIEGLVVPIDQLKPEKDALIIEDTVL</sequence>
<dbReference type="Proteomes" id="UP000597762">
    <property type="component" value="Unassembled WGS sequence"/>
</dbReference>
<dbReference type="OrthoDB" id="382013at2759"/>
<comment type="caution">
    <text evidence="5">The sequence shown here is derived from an EMBL/GenBank/DDBJ whole genome shotgun (WGS) entry which is preliminary data.</text>
</comment>
<dbReference type="AlphaFoldDB" id="A0A812AXW8"/>
<proteinExistence type="predicted"/>
<evidence type="ECO:0000256" key="2">
    <source>
        <dbReference type="ARBA" id="ARBA00023157"/>
    </source>
</evidence>
<accession>A0A812AXW8</accession>
<dbReference type="EMBL" id="CAHIKZ030000290">
    <property type="protein sequence ID" value="CAE1166701.1"/>
    <property type="molecule type" value="Genomic_DNA"/>
</dbReference>
<name>A0A812AXW8_ACAPH</name>
<gene>
    <name evidence="5" type="ORF">SPHA_9005</name>
</gene>
<feature type="transmembrane region" description="Helical" evidence="3">
    <location>
        <begin position="414"/>
        <end position="440"/>
    </location>
</feature>
<keyword evidence="3" id="KW-1133">Transmembrane helix</keyword>
<evidence type="ECO:0000256" key="1">
    <source>
        <dbReference type="ARBA" id="ARBA00022729"/>
    </source>
</evidence>
<organism evidence="5 6">
    <name type="scientific">Acanthosepion pharaonis</name>
    <name type="common">Pharaoh cuttlefish</name>
    <name type="synonym">Sepia pharaonis</name>
    <dbReference type="NCBI Taxonomy" id="158019"/>
    <lineage>
        <taxon>Eukaryota</taxon>
        <taxon>Metazoa</taxon>
        <taxon>Spiralia</taxon>
        <taxon>Lophotrochozoa</taxon>
        <taxon>Mollusca</taxon>
        <taxon>Cephalopoda</taxon>
        <taxon>Coleoidea</taxon>
        <taxon>Decapodiformes</taxon>
        <taxon>Sepiida</taxon>
        <taxon>Sepiina</taxon>
        <taxon>Sepiidae</taxon>
        <taxon>Acanthosepion</taxon>
    </lineage>
</organism>
<protein>
    <recommendedName>
        <fullName evidence="4">UMOD/GP2/OIT3-like D8C domain-containing protein</fullName>
    </recommendedName>
</protein>